<dbReference type="OrthoDB" id="8951911at2759"/>
<reference evidence="2" key="1">
    <citation type="submission" date="2015-06" db="EMBL/GenBank/DDBJ databases">
        <title>Expansion of signal transduction pathways in fungi by whole-genome duplication.</title>
        <authorList>
            <consortium name="DOE Joint Genome Institute"/>
            <person name="Corrochano L.M."/>
            <person name="Kuo A."/>
            <person name="Marcet-Houben M."/>
            <person name="Polaino S."/>
            <person name="Salamov A."/>
            <person name="Villalobos J.M."/>
            <person name="Alvarez M.I."/>
            <person name="Avalos J."/>
            <person name="Benito E.P."/>
            <person name="Benoit I."/>
            <person name="Burger G."/>
            <person name="Camino L.P."/>
            <person name="Canovas D."/>
            <person name="Cerda-Olmedo E."/>
            <person name="Cheng J.-F."/>
            <person name="Dominguez A."/>
            <person name="Elias M."/>
            <person name="Eslava A.P."/>
            <person name="Glaser F."/>
            <person name="Grimwood J."/>
            <person name="Gutierrez G."/>
            <person name="Heitman J."/>
            <person name="Henrissat B."/>
            <person name="Iturriaga E.A."/>
            <person name="Lang B.F."/>
            <person name="Lavin J.L."/>
            <person name="Lee S."/>
            <person name="Li W."/>
            <person name="Lindquist E."/>
            <person name="Lopez-Garcia S."/>
            <person name="Luque E.M."/>
            <person name="Marcos A.T."/>
            <person name="Martin J."/>
            <person name="McCluskey K."/>
            <person name="Medina H.R."/>
            <person name="Miralles-Duran A."/>
            <person name="Miyazaki A."/>
            <person name="Munoz-Torres E."/>
            <person name="Oguiza J.A."/>
            <person name="Ohm R."/>
            <person name="Olmedo M."/>
            <person name="Orejas M."/>
            <person name="Ortiz-Castellanos L."/>
            <person name="Pisabarro A.G."/>
            <person name="Rodriguez-Romero J."/>
            <person name="Ruiz-Herrera J."/>
            <person name="Ruiz-Vazquez R."/>
            <person name="Sanz C."/>
            <person name="Schackwitz W."/>
            <person name="Schmutz J."/>
            <person name="Shahriari M."/>
            <person name="Shelest E."/>
            <person name="Silva-Franco F."/>
            <person name="Soanes D."/>
            <person name="Syed K."/>
            <person name="Tagua V.G."/>
            <person name="Talbot N.J."/>
            <person name="Thon M."/>
            <person name="De vries R.P."/>
            <person name="Wiebenga A."/>
            <person name="Yadav J.S."/>
            <person name="Braun E.L."/>
            <person name="Baker S."/>
            <person name="Garre V."/>
            <person name="Horwitz B."/>
            <person name="Torres-Martinez S."/>
            <person name="Idnurm A."/>
            <person name="Herrera-Estrella A."/>
            <person name="Gabaldon T."/>
            <person name="Grigoriev I.V."/>
        </authorList>
    </citation>
    <scope>NUCLEOTIDE SEQUENCE [LARGE SCALE GENOMIC DNA]</scope>
    <source>
        <strain evidence="2">NRRL 1555(-)</strain>
    </source>
</reference>
<name>A0A167LQV5_PHYB8</name>
<dbReference type="VEuPathDB" id="FungiDB:PHYBLDRAFT_171003"/>
<keyword evidence="1" id="KW-0238">DNA-binding</keyword>
<dbReference type="Gene3D" id="3.30.420.10">
    <property type="entry name" value="Ribonuclease H-like superfamily/Ribonuclease H"/>
    <property type="match status" value="1"/>
</dbReference>
<proteinExistence type="predicted"/>
<dbReference type="GeneID" id="28997374"/>
<dbReference type="EMBL" id="KV440987">
    <property type="protein sequence ID" value="OAD70926.1"/>
    <property type="molecule type" value="Genomic_DNA"/>
</dbReference>
<accession>A0A167LQV5</accession>
<keyword evidence="2" id="KW-1185">Reference proteome</keyword>
<organism evidence="1 2">
    <name type="scientific">Phycomyces blakesleeanus (strain ATCC 8743b / DSM 1359 / FGSC 10004 / NBRC 33097 / NRRL 1555)</name>
    <dbReference type="NCBI Taxonomy" id="763407"/>
    <lineage>
        <taxon>Eukaryota</taxon>
        <taxon>Fungi</taxon>
        <taxon>Fungi incertae sedis</taxon>
        <taxon>Mucoromycota</taxon>
        <taxon>Mucoromycotina</taxon>
        <taxon>Mucoromycetes</taxon>
        <taxon>Mucorales</taxon>
        <taxon>Phycomycetaceae</taxon>
        <taxon>Phycomyces</taxon>
    </lineage>
</organism>
<evidence type="ECO:0000313" key="1">
    <source>
        <dbReference type="EMBL" id="OAD70926.1"/>
    </source>
</evidence>
<dbReference type="GO" id="GO:0003677">
    <property type="term" value="F:DNA binding"/>
    <property type="evidence" value="ECO:0007669"/>
    <property type="project" value="UniProtKB-KW"/>
</dbReference>
<dbReference type="RefSeq" id="XP_018288966.1">
    <property type="nucleotide sequence ID" value="XM_018436468.1"/>
</dbReference>
<dbReference type="AlphaFoldDB" id="A0A167LQV5"/>
<dbReference type="InterPro" id="IPR036397">
    <property type="entry name" value="RNaseH_sf"/>
</dbReference>
<protein>
    <submittedName>
        <fullName evidence="1">Homeodomain-like DNA binding domain-containing transcription factor</fullName>
    </submittedName>
</protein>
<evidence type="ECO:0000313" key="2">
    <source>
        <dbReference type="Proteomes" id="UP000077315"/>
    </source>
</evidence>
<sequence>MTDTGFLDPNKLFLQTFSFWFEKTGIIKYQSLGSDLRSIIQDHHQQFIINTVNENNIITLEELKILLLEEFDNIQSISVSTLCNFLNNVERITLKRSTPIEEKRNNEETRHKIKDFILNLQPEGILYNYNCIFIDETEFNINMIKGRSQSKAGAPAFVKTKTKRATNVTIIFALSAEGVESYHAKIVNGGTTGKRSKKQYKASFYLCFFYKSGN</sequence>
<dbReference type="Proteomes" id="UP000077315">
    <property type="component" value="Unassembled WGS sequence"/>
</dbReference>
<keyword evidence="1" id="KW-0371">Homeobox</keyword>
<dbReference type="InParanoid" id="A0A167LQV5"/>
<gene>
    <name evidence="1" type="ORF">PHYBLDRAFT_171003</name>
</gene>